<dbReference type="Proteomes" id="UP001631969">
    <property type="component" value="Unassembled WGS sequence"/>
</dbReference>
<gene>
    <name evidence="1" type="ORF">ACI1P1_06825</name>
</gene>
<sequence length="461" mass="48651">MDKWLSNTNFVRILALCIGVLLWVVVHLDVQSNTSVSATDSKNTVTNVMVQALYDEAQYSIVSIEPAEVTVTMKGDAAKIKQMNPGNFKLVTDLSKLTAGTYELPVTTESELLRGVTLEIVPNKVKVVMEEKKMKEVPVQIDLSGQPAAGFRAGTPVMNPSRVYISGPASKIESAESARATISIDGANQNVIKKVKLTAYDKAGNEVKGTISPPVLEVEVPITLPVKAMPLQIKWTGQPASGYAVSAIAQSVEQVNVYGTQDILDKMEFYDGVEIDLNGLREDKVFSLEIPVKNKSLKVEPAKLEVKVTVVPSVTKTLEGIPLTLTTPPANVDVRLTAPASGLVSITVEGAPAIIDRLRPQDVTAQANVGNLSAGSYELPINVSLPQFVKRLDGNKAAVEVTAKARPETSPAPTPTPSPTPVQTTAPPTDVPASASVQPSPAVSPSATASPHAAGAASASP</sequence>
<comment type="caution">
    <text evidence="1">The sequence shown here is derived from an EMBL/GenBank/DDBJ whole genome shotgun (WGS) entry which is preliminary data.</text>
</comment>
<proteinExistence type="predicted"/>
<name>A0ACC7NY67_9BACL</name>
<accession>A0ACC7NY67</accession>
<evidence type="ECO:0000313" key="1">
    <source>
        <dbReference type="EMBL" id="MFM9327992.1"/>
    </source>
</evidence>
<keyword evidence="2" id="KW-1185">Reference proteome</keyword>
<evidence type="ECO:0000313" key="2">
    <source>
        <dbReference type="Proteomes" id="UP001631969"/>
    </source>
</evidence>
<organism evidence="1 2">
    <name type="scientific">Paenibacillus mesotrionivorans</name>
    <dbReference type="NCBI Taxonomy" id="3160968"/>
    <lineage>
        <taxon>Bacteria</taxon>
        <taxon>Bacillati</taxon>
        <taxon>Bacillota</taxon>
        <taxon>Bacilli</taxon>
        <taxon>Bacillales</taxon>
        <taxon>Paenibacillaceae</taxon>
        <taxon>Paenibacillus</taxon>
    </lineage>
</organism>
<protein>
    <submittedName>
        <fullName evidence="1">YbbR-like domain-containing protein</fullName>
    </submittedName>
</protein>
<dbReference type="EMBL" id="JBJURJ010000004">
    <property type="protein sequence ID" value="MFM9327992.1"/>
    <property type="molecule type" value="Genomic_DNA"/>
</dbReference>
<reference evidence="1" key="1">
    <citation type="submission" date="2024-12" db="EMBL/GenBank/DDBJ databases">
        <authorList>
            <person name="Wu N."/>
        </authorList>
    </citation>
    <scope>NUCLEOTIDE SEQUENCE</scope>
    <source>
        <strain evidence="1">P15</strain>
    </source>
</reference>